<name>T5KKX1_MICMQ</name>
<protein>
    <recommendedName>
        <fullName evidence="2">HNH nuclease domain-containing protein</fullName>
    </recommendedName>
</protein>
<proteinExistence type="predicted"/>
<feature type="region of interest" description="Disordered" evidence="1">
    <location>
        <begin position="1"/>
        <end position="21"/>
    </location>
</feature>
<evidence type="ECO:0000259" key="2">
    <source>
        <dbReference type="SMART" id="SM00507"/>
    </source>
</evidence>
<organism evidence="3 4">
    <name type="scientific">Microbacterium maritypicum MF109</name>
    <dbReference type="NCBI Taxonomy" id="1333857"/>
    <lineage>
        <taxon>Bacteria</taxon>
        <taxon>Bacillati</taxon>
        <taxon>Actinomycetota</taxon>
        <taxon>Actinomycetes</taxon>
        <taxon>Micrococcales</taxon>
        <taxon>Microbacteriaceae</taxon>
        <taxon>Microbacterium</taxon>
    </lineage>
</organism>
<dbReference type="CDD" id="cd00085">
    <property type="entry name" value="HNHc"/>
    <property type="match status" value="1"/>
</dbReference>
<dbReference type="GO" id="GO:0003676">
    <property type="term" value="F:nucleic acid binding"/>
    <property type="evidence" value="ECO:0007669"/>
    <property type="project" value="InterPro"/>
</dbReference>
<dbReference type="EMBL" id="ATAO01000193">
    <property type="protein sequence ID" value="EQM75931.1"/>
    <property type="molecule type" value="Genomic_DNA"/>
</dbReference>
<dbReference type="RefSeq" id="WP_021200059.1">
    <property type="nucleotide sequence ID" value="NZ_ATAO01000193.1"/>
</dbReference>
<dbReference type="SMART" id="SM00507">
    <property type="entry name" value="HNHc"/>
    <property type="match status" value="1"/>
</dbReference>
<feature type="domain" description="HNH nuclease" evidence="2">
    <location>
        <begin position="30"/>
        <end position="80"/>
    </location>
</feature>
<dbReference type="AlphaFoldDB" id="T5KKX1"/>
<dbReference type="Proteomes" id="UP000016033">
    <property type="component" value="Unassembled WGS sequence"/>
</dbReference>
<dbReference type="GO" id="GO:0004519">
    <property type="term" value="F:endonuclease activity"/>
    <property type="evidence" value="ECO:0007669"/>
    <property type="project" value="InterPro"/>
</dbReference>
<dbReference type="Pfam" id="PF01844">
    <property type="entry name" value="HNH"/>
    <property type="match status" value="1"/>
</dbReference>
<comment type="caution">
    <text evidence="3">The sequence shown here is derived from an EMBL/GenBank/DDBJ whole genome shotgun (WGS) entry which is preliminary data.</text>
</comment>
<dbReference type="GO" id="GO:0008270">
    <property type="term" value="F:zinc ion binding"/>
    <property type="evidence" value="ECO:0007669"/>
    <property type="project" value="InterPro"/>
</dbReference>
<dbReference type="PATRIC" id="fig|1333857.3.peg.2099"/>
<evidence type="ECO:0000313" key="4">
    <source>
        <dbReference type="Proteomes" id="UP000016033"/>
    </source>
</evidence>
<sequence length="103" mass="11152">MTMNLPHGPGAFADPDAKPERWGGRKAQAYVQLTLATYGDLCINCGRPGSTTADHIIPRVDGGAVYDIDNLGPSHDKCNYSRGRKPLRPVGIPVESGMHHFTH</sequence>
<accession>T5KKX1</accession>
<evidence type="ECO:0000256" key="1">
    <source>
        <dbReference type="SAM" id="MobiDB-lite"/>
    </source>
</evidence>
<dbReference type="Gene3D" id="1.10.30.50">
    <property type="match status" value="1"/>
</dbReference>
<gene>
    <name evidence="3" type="ORF">L687_18650</name>
</gene>
<dbReference type="InterPro" id="IPR003615">
    <property type="entry name" value="HNH_nuc"/>
</dbReference>
<evidence type="ECO:0000313" key="3">
    <source>
        <dbReference type="EMBL" id="EQM75931.1"/>
    </source>
</evidence>
<reference evidence="3 4" key="1">
    <citation type="journal article" date="2013" name="Genome Announc.">
        <title>Whole-genome sequences of five oyster-associated bacteria show potential for crude oil hydrocarbon degradation.</title>
        <authorList>
            <person name="Chauhan A."/>
            <person name="Green S."/>
            <person name="Pathak A."/>
            <person name="Thomas J."/>
            <person name="Venkatramanan R."/>
        </authorList>
    </citation>
    <scope>NUCLEOTIDE SEQUENCE [LARGE SCALE GENOMIC DNA]</scope>
    <source>
        <strain evidence="3 4">MF109</strain>
    </source>
</reference>
<dbReference type="InterPro" id="IPR002711">
    <property type="entry name" value="HNH"/>
</dbReference>